<keyword evidence="2" id="KW-1185">Reference proteome</keyword>
<protein>
    <submittedName>
        <fullName evidence="1">Uncharacterized protein</fullName>
    </submittedName>
</protein>
<name>A0AAD7IFD6_9AGAR</name>
<dbReference type="Proteomes" id="UP001215598">
    <property type="component" value="Unassembled WGS sequence"/>
</dbReference>
<evidence type="ECO:0000313" key="2">
    <source>
        <dbReference type="Proteomes" id="UP001215598"/>
    </source>
</evidence>
<proteinExistence type="predicted"/>
<accession>A0AAD7IFD6</accession>
<evidence type="ECO:0000313" key="1">
    <source>
        <dbReference type="EMBL" id="KAJ7741835.1"/>
    </source>
</evidence>
<dbReference type="EMBL" id="JARKIB010000097">
    <property type="protein sequence ID" value="KAJ7741835.1"/>
    <property type="molecule type" value="Genomic_DNA"/>
</dbReference>
<dbReference type="AlphaFoldDB" id="A0AAD7IFD6"/>
<organism evidence="1 2">
    <name type="scientific">Mycena metata</name>
    <dbReference type="NCBI Taxonomy" id="1033252"/>
    <lineage>
        <taxon>Eukaryota</taxon>
        <taxon>Fungi</taxon>
        <taxon>Dikarya</taxon>
        <taxon>Basidiomycota</taxon>
        <taxon>Agaricomycotina</taxon>
        <taxon>Agaricomycetes</taxon>
        <taxon>Agaricomycetidae</taxon>
        <taxon>Agaricales</taxon>
        <taxon>Marasmiineae</taxon>
        <taxon>Mycenaceae</taxon>
        <taxon>Mycena</taxon>
    </lineage>
</organism>
<comment type="caution">
    <text evidence="1">The sequence shown here is derived from an EMBL/GenBank/DDBJ whole genome shotgun (WGS) entry which is preliminary data.</text>
</comment>
<reference evidence="1" key="1">
    <citation type="submission" date="2023-03" db="EMBL/GenBank/DDBJ databases">
        <title>Massive genome expansion in bonnet fungi (Mycena s.s.) driven by repeated elements and novel gene families across ecological guilds.</title>
        <authorList>
            <consortium name="Lawrence Berkeley National Laboratory"/>
            <person name="Harder C.B."/>
            <person name="Miyauchi S."/>
            <person name="Viragh M."/>
            <person name="Kuo A."/>
            <person name="Thoen E."/>
            <person name="Andreopoulos B."/>
            <person name="Lu D."/>
            <person name="Skrede I."/>
            <person name="Drula E."/>
            <person name="Henrissat B."/>
            <person name="Morin E."/>
            <person name="Kohler A."/>
            <person name="Barry K."/>
            <person name="LaButti K."/>
            <person name="Morin E."/>
            <person name="Salamov A."/>
            <person name="Lipzen A."/>
            <person name="Mereny Z."/>
            <person name="Hegedus B."/>
            <person name="Baldrian P."/>
            <person name="Stursova M."/>
            <person name="Weitz H."/>
            <person name="Taylor A."/>
            <person name="Grigoriev I.V."/>
            <person name="Nagy L.G."/>
            <person name="Martin F."/>
            <person name="Kauserud H."/>
        </authorList>
    </citation>
    <scope>NUCLEOTIDE SEQUENCE</scope>
    <source>
        <strain evidence="1">CBHHK182m</strain>
    </source>
</reference>
<sequence>MPIEVKVAGGGANGCVHTTSTASEKKLSRVIESVSATRHRRGYRQIIKPAWARNGAVVELALGTQPSRTSTQEATVTGNGSPVALPIFWRVTVTVGQRECRGPPAVASLHLGTVNEITAIPQDRGPDTVQWQGSMRSGGGAQTLKKRGRRVAVRESHRTYGLWPYLRRISANLLKICREAPSRFLVGSNQQLALQLLTWALRAIAGAWQYESGLRPLWFNITI</sequence>
<gene>
    <name evidence="1" type="ORF">B0H16DRAFT_1464275</name>
</gene>